<dbReference type="AlphaFoldDB" id="A0AAP0Q1L3"/>
<evidence type="ECO:0000256" key="1">
    <source>
        <dbReference type="SAM" id="Phobius"/>
    </source>
</evidence>
<feature type="transmembrane region" description="Helical" evidence="1">
    <location>
        <begin position="167"/>
        <end position="190"/>
    </location>
</feature>
<reference evidence="2 3" key="1">
    <citation type="submission" date="2024-01" db="EMBL/GenBank/DDBJ databases">
        <title>Genome assemblies of Stephania.</title>
        <authorList>
            <person name="Yang L."/>
        </authorList>
    </citation>
    <scope>NUCLEOTIDE SEQUENCE [LARGE SCALE GENOMIC DNA]</scope>
    <source>
        <strain evidence="2">YNDBR</strain>
        <tissue evidence="2">Leaf</tissue>
    </source>
</reference>
<dbReference type="PANTHER" id="PTHR33133">
    <property type="entry name" value="OS08G0107100 PROTEIN-RELATED"/>
    <property type="match status" value="1"/>
</dbReference>
<keyword evidence="1" id="KW-0812">Transmembrane</keyword>
<dbReference type="PANTHER" id="PTHR33133:SF5">
    <property type="entry name" value="OS08G0107100 PROTEIN"/>
    <property type="match status" value="1"/>
</dbReference>
<name>A0AAP0Q1L3_9MAGN</name>
<keyword evidence="1" id="KW-1133">Transmembrane helix</keyword>
<evidence type="ECO:0000313" key="3">
    <source>
        <dbReference type="Proteomes" id="UP001420932"/>
    </source>
</evidence>
<evidence type="ECO:0000313" key="2">
    <source>
        <dbReference type="EMBL" id="KAK9162519.1"/>
    </source>
</evidence>
<keyword evidence="3" id="KW-1185">Reference proteome</keyword>
<feature type="transmembrane region" description="Helical" evidence="1">
    <location>
        <begin position="134"/>
        <end position="161"/>
    </location>
</feature>
<feature type="transmembrane region" description="Helical" evidence="1">
    <location>
        <begin position="30"/>
        <end position="46"/>
    </location>
</feature>
<accession>A0AAP0Q1L3</accession>
<dbReference type="EMBL" id="JBBNAF010000002">
    <property type="protein sequence ID" value="KAK9162519.1"/>
    <property type="molecule type" value="Genomic_DNA"/>
</dbReference>
<feature type="transmembrane region" description="Helical" evidence="1">
    <location>
        <begin position="246"/>
        <end position="269"/>
    </location>
</feature>
<gene>
    <name evidence="2" type="ORF">Syun_003421</name>
</gene>
<keyword evidence="1" id="KW-0472">Membrane</keyword>
<comment type="caution">
    <text evidence="2">The sequence shown here is derived from an EMBL/GenBank/DDBJ whole genome shotgun (WGS) entry which is preliminary data.</text>
</comment>
<proteinExistence type="predicted"/>
<sequence>MERDLEELRLPRLCSVYKEAFKLVQSWRNIFSQITMALILPLSFIFSAQSKSSELLFTKILLNEEILYGVQSSAQILYQVATFFLFEAAVFLFAIFLALLTTSTNIYALSCIYTIKELTLKRVINIIAGVWKRLLVTFLWYFLAMLGYNILTMLIGIPLAISVNNSTFAIILLLLSTLYLVGFAYVNALWHLASVLSILEDTCGIDAMIKSKTLMKDKMWMASVLFLKLHMSFLAMQIALQKISALQYYASIGSVVCYVVLCFSFLTMLCQYMVFIRTAVYFICKSFRHENNISKSCLADHLEFHLGKYIHMKVICNAQTTELFNCV</sequence>
<dbReference type="Proteomes" id="UP001420932">
    <property type="component" value="Unassembled WGS sequence"/>
</dbReference>
<feature type="transmembrane region" description="Helical" evidence="1">
    <location>
        <begin position="92"/>
        <end position="113"/>
    </location>
</feature>
<organism evidence="2 3">
    <name type="scientific">Stephania yunnanensis</name>
    <dbReference type="NCBI Taxonomy" id="152371"/>
    <lineage>
        <taxon>Eukaryota</taxon>
        <taxon>Viridiplantae</taxon>
        <taxon>Streptophyta</taxon>
        <taxon>Embryophyta</taxon>
        <taxon>Tracheophyta</taxon>
        <taxon>Spermatophyta</taxon>
        <taxon>Magnoliopsida</taxon>
        <taxon>Ranunculales</taxon>
        <taxon>Menispermaceae</taxon>
        <taxon>Menispermoideae</taxon>
        <taxon>Cissampelideae</taxon>
        <taxon>Stephania</taxon>
    </lineage>
</organism>
<protein>
    <submittedName>
        <fullName evidence="2">Uncharacterized protein</fullName>
    </submittedName>
</protein>
<feature type="transmembrane region" description="Helical" evidence="1">
    <location>
        <begin position="219"/>
        <end position="240"/>
    </location>
</feature>